<accession>A0ABN8J1J5</accession>
<dbReference type="EMBL" id="OW152817">
    <property type="protein sequence ID" value="CAH2068938.1"/>
    <property type="molecule type" value="Genomic_DNA"/>
</dbReference>
<reference evidence="2" key="1">
    <citation type="submission" date="2022-03" db="EMBL/GenBank/DDBJ databases">
        <authorList>
            <person name="Martin H S."/>
        </authorList>
    </citation>
    <scope>NUCLEOTIDE SEQUENCE</scope>
</reference>
<feature type="region of interest" description="Disordered" evidence="1">
    <location>
        <begin position="1"/>
        <end position="85"/>
    </location>
</feature>
<keyword evidence="3" id="KW-1185">Reference proteome</keyword>
<feature type="compositionally biased region" description="Acidic residues" evidence="1">
    <location>
        <begin position="7"/>
        <end position="28"/>
    </location>
</feature>
<feature type="compositionally biased region" description="Basic and acidic residues" evidence="1">
    <location>
        <begin position="54"/>
        <end position="85"/>
    </location>
</feature>
<dbReference type="Proteomes" id="UP000837857">
    <property type="component" value="Chromosome 5"/>
</dbReference>
<gene>
    <name evidence="2" type="ORF">IPOD504_LOCUS14622</name>
</gene>
<evidence type="ECO:0000313" key="3">
    <source>
        <dbReference type="Proteomes" id="UP000837857"/>
    </source>
</evidence>
<evidence type="ECO:0000313" key="2">
    <source>
        <dbReference type="EMBL" id="CAH2068938.1"/>
    </source>
</evidence>
<protein>
    <submittedName>
        <fullName evidence="2">Uncharacterized protein</fullName>
    </submittedName>
</protein>
<organism evidence="2 3">
    <name type="scientific">Iphiclides podalirius</name>
    <name type="common">scarce swallowtail</name>
    <dbReference type="NCBI Taxonomy" id="110791"/>
    <lineage>
        <taxon>Eukaryota</taxon>
        <taxon>Metazoa</taxon>
        <taxon>Ecdysozoa</taxon>
        <taxon>Arthropoda</taxon>
        <taxon>Hexapoda</taxon>
        <taxon>Insecta</taxon>
        <taxon>Pterygota</taxon>
        <taxon>Neoptera</taxon>
        <taxon>Endopterygota</taxon>
        <taxon>Lepidoptera</taxon>
        <taxon>Glossata</taxon>
        <taxon>Ditrysia</taxon>
        <taxon>Papilionoidea</taxon>
        <taxon>Papilionidae</taxon>
        <taxon>Papilioninae</taxon>
        <taxon>Iphiclides</taxon>
    </lineage>
</organism>
<proteinExistence type="predicted"/>
<evidence type="ECO:0000256" key="1">
    <source>
        <dbReference type="SAM" id="MobiDB-lite"/>
    </source>
</evidence>
<sequence length="85" mass="9890">MQKPDESQEITEEATEEPSIDNEDYLEVDDIRYNPNHRKKSKFENMIPDDSAEIDEKQDSSRENEDHDIGSVYGDEDHFVGDSKL</sequence>
<feature type="non-terminal residue" evidence="2">
    <location>
        <position position="85"/>
    </location>
</feature>
<name>A0ABN8J1J5_9NEOP</name>